<protein>
    <submittedName>
        <fullName evidence="1">Protein of unassigned function</fullName>
    </submittedName>
</protein>
<dbReference type="AlphaFoldDB" id="A0A089NVF7"/>
<gene>
    <name evidence="1" type="ORF">MOC_4131</name>
</gene>
<organism evidence="1 2">
    <name type="scientific">Methylobacterium oryzae CBMB20</name>
    <dbReference type="NCBI Taxonomy" id="693986"/>
    <lineage>
        <taxon>Bacteria</taxon>
        <taxon>Pseudomonadati</taxon>
        <taxon>Pseudomonadota</taxon>
        <taxon>Alphaproteobacteria</taxon>
        <taxon>Hyphomicrobiales</taxon>
        <taxon>Methylobacteriaceae</taxon>
        <taxon>Methylobacterium</taxon>
    </lineage>
</organism>
<name>A0A089NVF7_9HYPH</name>
<accession>A0A089NVF7</accession>
<evidence type="ECO:0000313" key="1">
    <source>
        <dbReference type="EMBL" id="AIQ91886.1"/>
    </source>
</evidence>
<dbReference type="HOGENOM" id="CLU_2991556_0_0_5"/>
<proteinExistence type="predicted"/>
<evidence type="ECO:0000313" key="2">
    <source>
        <dbReference type="Proteomes" id="UP000029492"/>
    </source>
</evidence>
<reference evidence="1 2" key="1">
    <citation type="journal article" date="2014" name="PLoS ONE">
        <title>Genome Information of Methylobacterium oryzae, a Plant-Probiotic Methylotroph in the Phyllosphere.</title>
        <authorList>
            <person name="Kwak M.J."/>
            <person name="Jeong H."/>
            <person name="Madhaiyan M."/>
            <person name="Lee Y."/>
            <person name="Sa T.M."/>
            <person name="Oh T.K."/>
            <person name="Kim J.F."/>
        </authorList>
    </citation>
    <scope>NUCLEOTIDE SEQUENCE [LARGE SCALE GENOMIC DNA]</scope>
    <source>
        <strain evidence="1 2">CBMB20</strain>
    </source>
</reference>
<dbReference type="KEGG" id="mor:MOC_4131"/>
<keyword evidence="2" id="KW-1185">Reference proteome</keyword>
<dbReference type="EMBL" id="CP003811">
    <property type="protein sequence ID" value="AIQ91886.1"/>
    <property type="molecule type" value="Genomic_DNA"/>
</dbReference>
<dbReference type="Proteomes" id="UP000029492">
    <property type="component" value="Chromosome"/>
</dbReference>
<sequence>MRLSPSKVFARAFARGLRRCHAGATVGADARGGLCRRGGVTGADEPVCAAGAAAGGS</sequence>
<dbReference type="STRING" id="693986.MOC_4131"/>